<dbReference type="AlphaFoldDB" id="A0A2T2X4D2"/>
<organism evidence="1 2">
    <name type="scientific">Sulfobacillus thermosulfidooxidans</name>
    <dbReference type="NCBI Taxonomy" id="28034"/>
    <lineage>
        <taxon>Bacteria</taxon>
        <taxon>Bacillati</taxon>
        <taxon>Bacillota</taxon>
        <taxon>Clostridia</taxon>
        <taxon>Eubacteriales</taxon>
        <taxon>Clostridiales Family XVII. Incertae Sedis</taxon>
        <taxon>Sulfobacillus</taxon>
    </lineage>
</organism>
<sequence>MFDLREQQGLRTAHYTRMVLRQILQRAVLDQNPLEDVHLPREKAPQFYVLTPPERERFLTVAKTWPHYGPFLVTLFVTGLRPSEAVAFKPLKKTRQSRSLLVG</sequence>
<comment type="caution">
    <text evidence="1">The sequence shown here is derived from an EMBL/GenBank/DDBJ whole genome shotgun (WGS) entry which is preliminary data.</text>
</comment>
<dbReference type="Proteomes" id="UP000242705">
    <property type="component" value="Unassembled WGS sequence"/>
</dbReference>
<proteinExistence type="predicted"/>
<dbReference type="InterPro" id="IPR011010">
    <property type="entry name" value="DNA_brk_join_enz"/>
</dbReference>
<evidence type="ECO:0008006" key="3">
    <source>
        <dbReference type="Google" id="ProtNLM"/>
    </source>
</evidence>
<accession>A0A2T2X4D2</accession>
<protein>
    <recommendedName>
        <fullName evidence="3">Tyr recombinase domain-containing protein</fullName>
    </recommendedName>
</protein>
<evidence type="ECO:0000313" key="2">
    <source>
        <dbReference type="Proteomes" id="UP000242705"/>
    </source>
</evidence>
<dbReference type="SUPFAM" id="SSF56349">
    <property type="entry name" value="DNA breaking-rejoining enzymes"/>
    <property type="match status" value="1"/>
</dbReference>
<dbReference type="GO" id="GO:0003677">
    <property type="term" value="F:DNA binding"/>
    <property type="evidence" value="ECO:0007669"/>
    <property type="project" value="InterPro"/>
</dbReference>
<name>A0A2T2X4D2_SULTH</name>
<reference evidence="1 2" key="1">
    <citation type="journal article" date="2014" name="BMC Genomics">
        <title>Comparison of environmental and isolate Sulfobacillus genomes reveals diverse carbon, sulfur, nitrogen, and hydrogen metabolisms.</title>
        <authorList>
            <person name="Justice N.B."/>
            <person name="Norman A."/>
            <person name="Brown C.T."/>
            <person name="Singh A."/>
            <person name="Thomas B.C."/>
            <person name="Banfield J.F."/>
        </authorList>
    </citation>
    <scope>NUCLEOTIDE SEQUENCE [LARGE SCALE GENOMIC DNA]</scope>
    <source>
        <strain evidence="1">AMDSBA5</strain>
    </source>
</reference>
<dbReference type="EMBL" id="PXYX01000003">
    <property type="protein sequence ID" value="PSR29298.1"/>
    <property type="molecule type" value="Genomic_DNA"/>
</dbReference>
<gene>
    <name evidence="1" type="ORF">C7B47_02990</name>
</gene>
<evidence type="ECO:0000313" key="1">
    <source>
        <dbReference type="EMBL" id="PSR29298.1"/>
    </source>
</evidence>